<evidence type="ECO:0000256" key="3">
    <source>
        <dbReference type="ARBA" id="ARBA00022475"/>
    </source>
</evidence>
<name>D1CI19_THET1</name>
<dbReference type="PROSITE" id="PS50928">
    <property type="entry name" value="ABC_TM1"/>
    <property type="match status" value="1"/>
</dbReference>
<keyword evidence="3" id="KW-1003">Cell membrane</keyword>
<sequence>MGSQTQERVLSQGRAVVGGASWRRRRLVLPWLFVLPALGLNLVVMTGPAVGAIYYSFTDWSGVGQAHFVGLDNYRRMLETSSGFWSALAHNLLYMGFFLTVPMVMALVASSLLAPIRRGAMLYRIGLFLPYVLPSVVTAFIWQSLMDPDLGLGALVARWTGFRGLAQPFLGQPSTALPAIAFVDNWHWWGFLMVLFLTAMQGIPADLYETARIEGANRWQEFWYVTLPGIRPTVALMILMTSIWSFLVFDYVWILTQGGPAGASEVLATLVYKAAFQNFQAGYAAAIGLTMSLLAGVVITIFVVLRWRGWEI</sequence>
<dbReference type="AlphaFoldDB" id="D1CI19"/>
<comment type="subcellular location">
    <subcellularLocation>
        <location evidence="1 7">Cell membrane</location>
        <topology evidence="1 7">Multi-pass membrane protein</topology>
    </subcellularLocation>
</comment>
<dbReference type="GO" id="GO:0005886">
    <property type="term" value="C:plasma membrane"/>
    <property type="evidence" value="ECO:0007669"/>
    <property type="project" value="UniProtKB-SubCell"/>
</dbReference>
<keyword evidence="5 7" id="KW-1133">Transmembrane helix</keyword>
<evidence type="ECO:0000313" key="10">
    <source>
        <dbReference type="Proteomes" id="UP000000323"/>
    </source>
</evidence>
<reference evidence="10" key="1">
    <citation type="journal article" date="2010" name="Stand. Genomic Sci.">
        <title>Complete genome sequence of 'Thermobaculum terrenum' type strain (YNP1).</title>
        <authorList>
            <person name="Kiss H."/>
            <person name="Cleland D."/>
            <person name="Lapidus A."/>
            <person name="Lucas S."/>
            <person name="Glavina Del Rio T."/>
            <person name="Nolan M."/>
            <person name="Tice H."/>
            <person name="Han C."/>
            <person name="Goodwin L."/>
            <person name="Pitluck S."/>
            <person name="Liolios K."/>
            <person name="Ivanova N."/>
            <person name="Mavromatis K."/>
            <person name="Ovchinnikova G."/>
            <person name="Pati A."/>
            <person name="Chen A."/>
            <person name="Palaniappan K."/>
            <person name="Land M."/>
            <person name="Hauser L."/>
            <person name="Chang Y."/>
            <person name="Jeffries C."/>
            <person name="Lu M."/>
            <person name="Brettin T."/>
            <person name="Detter J."/>
            <person name="Goker M."/>
            <person name="Tindall B."/>
            <person name="Beck B."/>
            <person name="McDermott T."/>
            <person name="Woyke T."/>
            <person name="Bristow J."/>
            <person name="Eisen J."/>
            <person name="Markowitz V."/>
            <person name="Hugenholtz P."/>
            <person name="Kyrpides N."/>
            <person name="Klenk H."/>
            <person name="Cheng J."/>
        </authorList>
    </citation>
    <scope>NUCLEOTIDE SEQUENCE [LARGE SCALE GENOMIC DNA]</scope>
    <source>
        <strain evidence="10">ATCC BAA-798 / YNP1</strain>
    </source>
</reference>
<evidence type="ECO:0000256" key="1">
    <source>
        <dbReference type="ARBA" id="ARBA00004651"/>
    </source>
</evidence>
<evidence type="ECO:0000256" key="7">
    <source>
        <dbReference type="RuleBase" id="RU363032"/>
    </source>
</evidence>
<feature type="transmembrane region" description="Helical" evidence="7">
    <location>
        <begin position="92"/>
        <end position="114"/>
    </location>
</feature>
<protein>
    <submittedName>
        <fullName evidence="9">Binding-protein-dependent transport systems inner membrane component</fullName>
    </submittedName>
</protein>
<feature type="transmembrane region" description="Helical" evidence="7">
    <location>
        <begin position="121"/>
        <end position="142"/>
    </location>
</feature>
<keyword evidence="10" id="KW-1185">Reference proteome</keyword>
<evidence type="ECO:0000256" key="5">
    <source>
        <dbReference type="ARBA" id="ARBA00022989"/>
    </source>
</evidence>
<dbReference type="InterPro" id="IPR000515">
    <property type="entry name" value="MetI-like"/>
</dbReference>
<keyword evidence="4 7" id="KW-0812">Transmembrane</keyword>
<evidence type="ECO:0000256" key="4">
    <source>
        <dbReference type="ARBA" id="ARBA00022692"/>
    </source>
</evidence>
<dbReference type="Proteomes" id="UP000000323">
    <property type="component" value="Chromosome 2"/>
</dbReference>
<evidence type="ECO:0000256" key="6">
    <source>
        <dbReference type="ARBA" id="ARBA00023136"/>
    </source>
</evidence>
<evidence type="ECO:0000256" key="2">
    <source>
        <dbReference type="ARBA" id="ARBA00022448"/>
    </source>
</evidence>
<dbReference type="HOGENOM" id="CLU_016047_0_0_0"/>
<dbReference type="EMBL" id="CP001826">
    <property type="protein sequence ID" value="ACZ43390.1"/>
    <property type="molecule type" value="Genomic_DNA"/>
</dbReference>
<proteinExistence type="inferred from homology"/>
<comment type="similarity">
    <text evidence="7">Belongs to the binding-protein-dependent transport system permease family.</text>
</comment>
<evidence type="ECO:0000259" key="8">
    <source>
        <dbReference type="PROSITE" id="PS50928"/>
    </source>
</evidence>
<dbReference type="KEGG" id="ttr:Tter_2501"/>
<dbReference type="RefSeq" id="WP_012876421.1">
    <property type="nucleotide sequence ID" value="NC_013526.1"/>
</dbReference>
<dbReference type="InterPro" id="IPR035906">
    <property type="entry name" value="MetI-like_sf"/>
</dbReference>
<feature type="transmembrane region" description="Helical" evidence="7">
    <location>
        <begin position="31"/>
        <end position="55"/>
    </location>
</feature>
<organism evidence="9 10">
    <name type="scientific">Thermobaculum terrenum (strain ATCC BAA-798 / CCMEE 7001 / YNP1)</name>
    <dbReference type="NCBI Taxonomy" id="525904"/>
    <lineage>
        <taxon>Bacteria</taxon>
        <taxon>Bacillati</taxon>
        <taxon>Chloroflexota</taxon>
        <taxon>Chloroflexia</taxon>
        <taxon>Candidatus Thermobaculales</taxon>
        <taxon>Candidatus Thermobaculaceae</taxon>
        <taxon>Thermobaculum</taxon>
    </lineage>
</organism>
<dbReference type="Pfam" id="PF00528">
    <property type="entry name" value="BPD_transp_1"/>
    <property type="match status" value="1"/>
</dbReference>
<feature type="transmembrane region" description="Helical" evidence="7">
    <location>
        <begin position="229"/>
        <end position="254"/>
    </location>
</feature>
<dbReference type="SUPFAM" id="SSF161098">
    <property type="entry name" value="MetI-like"/>
    <property type="match status" value="1"/>
</dbReference>
<feature type="transmembrane region" description="Helical" evidence="7">
    <location>
        <begin position="281"/>
        <end position="305"/>
    </location>
</feature>
<evidence type="ECO:0000313" key="9">
    <source>
        <dbReference type="EMBL" id="ACZ43390.1"/>
    </source>
</evidence>
<dbReference type="PANTHER" id="PTHR30193">
    <property type="entry name" value="ABC TRANSPORTER PERMEASE PROTEIN"/>
    <property type="match status" value="1"/>
</dbReference>
<feature type="transmembrane region" description="Helical" evidence="7">
    <location>
        <begin position="186"/>
        <end position="208"/>
    </location>
</feature>
<accession>D1CI19</accession>
<dbReference type="STRING" id="525904.Tter_2501"/>
<keyword evidence="6 7" id="KW-0472">Membrane</keyword>
<dbReference type="eggNOG" id="COG1175">
    <property type="taxonomic scope" value="Bacteria"/>
</dbReference>
<feature type="domain" description="ABC transmembrane type-1" evidence="8">
    <location>
        <begin position="88"/>
        <end position="302"/>
    </location>
</feature>
<dbReference type="Gene3D" id="1.10.3720.10">
    <property type="entry name" value="MetI-like"/>
    <property type="match status" value="1"/>
</dbReference>
<dbReference type="InterPro" id="IPR051393">
    <property type="entry name" value="ABC_transporter_permease"/>
</dbReference>
<gene>
    <name evidence="9" type="ordered locus">Tter_2501</name>
</gene>
<dbReference type="CDD" id="cd06261">
    <property type="entry name" value="TM_PBP2"/>
    <property type="match status" value="1"/>
</dbReference>
<dbReference type="GO" id="GO:0055085">
    <property type="term" value="P:transmembrane transport"/>
    <property type="evidence" value="ECO:0007669"/>
    <property type="project" value="InterPro"/>
</dbReference>
<dbReference type="PANTHER" id="PTHR30193:SF41">
    <property type="entry name" value="DIACETYLCHITOBIOSE UPTAKE SYSTEM PERMEASE PROTEIN NGCF"/>
    <property type="match status" value="1"/>
</dbReference>
<keyword evidence="2 7" id="KW-0813">Transport</keyword>